<evidence type="ECO:0000313" key="2">
    <source>
        <dbReference type="Proteomes" id="UP000790377"/>
    </source>
</evidence>
<gene>
    <name evidence="1" type="ORF">BJ138DRAFT_261724</name>
</gene>
<name>A0ACB8A812_9AGAM</name>
<reference evidence="1" key="1">
    <citation type="journal article" date="2021" name="New Phytol.">
        <title>Evolutionary innovations through gain and loss of genes in the ectomycorrhizal Boletales.</title>
        <authorList>
            <person name="Wu G."/>
            <person name="Miyauchi S."/>
            <person name="Morin E."/>
            <person name="Kuo A."/>
            <person name="Drula E."/>
            <person name="Varga T."/>
            <person name="Kohler A."/>
            <person name="Feng B."/>
            <person name="Cao Y."/>
            <person name="Lipzen A."/>
            <person name="Daum C."/>
            <person name="Hundley H."/>
            <person name="Pangilinan J."/>
            <person name="Johnson J."/>
            <person name="Barry K."/>
            <person name="LaButti K."/>
            <person name="Ng V."/>
            <person name="Ahrendt S."/>
            <person name="Min B."/>
            <person name="Choi I.G."/>
            <person name="Park H."/>
            <person name="Plett J.M."/>
            <person name="Magnuson J."/>
            <person name="Spatafora J.W."/>
            <person name="Nagy L.G."/>
            <person name="Henrissat B."/>
            <person name="Grigoriev I.V."/>
            <person name="Yang Z.L."/>
            <person name="Xu J."/>
            <person name="Martin F.M."/>
        </authorList>
    </citation>
    <scope>NUCLEOTIDE SEQUENCE</scope>
    <source>
        <strain evidence="1">ATCC 28755</strain>
    </source>
</reference>
<accession>A0ACB8A812</accession>
<sequence>MDLFPSAVMHLAIYLFSGLFQMCVVSGSNKWIWSLGSCDLFLLQVISYAERVSRMPATRSLRVGNFIVSRRQVRPRHIKYFGGCILCDEDQFLQSNVEIALSSNEFRYFDCGRTKTYASSEQRVCDTYCRRNTSVFCLFSFSQCTFTPTNPDTDNQSFHGSADLEISQLWCRSQVIWLHIYKLVPFLCFKFTPFPPLICQAWRSTTAVPFTNSTSSDI</sequence>
<evidence type="ECO:0000313" key="1">
    <source>
        <dbReference type="EMBL" id="KAH7909151.1"/>
    </source>
</evidence>
<keyword evidence="2" id="KW-1185">Reference proteome</keyword>
<comment type="caution">
    <text evidence="1">The sequence shown here is derived from an EMBL/GenBank/DDBJ whole genome shotgun (WGS) entry which is preliminary data.</text>
</comment>
<proteinExistence type="predicted"/>
<dbReference type="Proteomes" id="UP000790377">
    <property type="component" value="Unassembled WGS sequence"/>
</dbReference>
<protein>
    <submittedName>
        <fullName evidence="1">Uncharacterized protein</fullName>
    </submittedName>
</protein>
<dbReference type="EMBL" id="MU267775">
    <property type="protein sequence ID" value="KAH7909151.1"/>
    <property type="molecule type" value="Genomic_DNA"/>
</dbReference>
<organism evidence="1 2">
    <name type="scientific">Hygrophoropsis aurantiaca</name>
    <dbReference type="NCBI Taxonomy" id="72124"/>
    <lineage>
        <taxon>Eukaryota</taxon>
        <taxon>Fungi</taxon>
        <taxon>Dikarya</taxon>
        <taxon>Basidiomycota</taxon>
        <taxon>Agaricomycotina</taxon>
        <taxon>Agaricomycetes</taxon>
        <taxon>Agaricomycetidae</taxon>
        <taxon>Boletales</taxon>
        <taxon>Coniophorineae</taxon>
        <taxon>Hygrophoropsidaceae</taxon>
        <taxon>Hygrophoropsis</taxon>
    </lineage>
</organism>